<evidence type="ECO:0000313" key="2">
    <source>
        <dbReference type="Proteomes" id="UP000318571"/>
    </source>
</evidence>
<keyword evidence="2" id="KW-1185">Reference proteome</keyword>
<organism evidence="1 2">
    <name type="scientific">Tigriopus californicus</name>
    <name type="common">Marine copepod</name>
    <dbReference type="NCBI Taxonomy" id="6832"/>
    <lineage>
        <taxon>Eukaryota</taxon>
        <taxon>Metazoa</taxon>
        <taxon>Ecdysozoa</taxon>
        <taxon>Arthropoda</taxon>
        <taxon>Crustacea</taxon>
        <taxon>Multicrustacea</taxon>
        <taxon>Hexanauplia</taxon>
        <taxon>Copepoda</taxon>
        <taxon>Harpacticoida</taxon>
        <taxon>Harpacticidae</taxon>
        <taxon>Tigriopus</taxon>
    </lineage>
</organism>
<dbReference type="Proteomes" id="UP000318571">
    <property type="component" value="Chromosome 4"/>
</dbReference>
<reference evidence="1 2" key="1">
    <citation type="journal article" date="2018" name="Nat. Ecol. Evol.">
        <title>Genomic signatures of mitonuclear coevolution across populations of Tigriopus californicus.</title>
        <authorList>
            <person name="Barreto F.S."/>
            <person name="Watson E.T."/>
            <person name="Lima T.G."/>
            <person name="Willett C.S."/>
            <person name="Edmands S."/>
            <person name="Li W."/>
            <person name="Burton R.S."/>
        </authorList>
    </citation>
    <scope>NUCLEOTIDE SEQUENCE [LARGE SCALE GENOMIC DNA]</scope>
    <source>
        <strain evidence="1 2">San Diego</strain>
    </source>
</reference>
<dbReference type="AlphaFoldDB" id="A0A553NP51"/>
<name>A0A553NP51_TIGCA</name>
<dbReference type="EMBL" id="VCGU01000011">
    <property type="protein sequence ID" value="TRY67219.1"/>
    <property type="molecule type" value="Genomic_DNA"/>
</dbReference>
<evidence type="ECO:0000313" key="1">
    <source>
        <dbReference type="EMBL" id="TRY67219.1"/>
    </source>
</evidence>
<comment type="caution">
    <text evidence="1">The sequence shown here is derived from an EMBL/GenBank/DDBJ whole genome shotgun (WGS) entry which is preliminary data.</text>
</comment>
<dbReference type="InterPro" id="IPR029063">
    <property type="entry name" value="SAM-dependent_MTases_sf"/>
</dbReference>
<gene>
    <name evidence="1" type="ORF">TCAL_15847</name>
</gene>
<proteinExistence type="predicted"/>
<sequence>MVSSHKGQTLSLGAYLTQCQQKWKMAGLYGRDSYGGRSFSATTVITPSPFRSKVGLHPMQHRVVSRLSGPITQSSTGHIMRSIVKLGTLSNLPLARAIGVEILLSIAKNVKHCSN</sequence>
<dbReference type="Gene3D" id="3.90.120.10">
    <property type="entry name" value="DNA Methylase, subunit A, domain 2"/>
    <property type="match status" value="1"/>
</dbReference>
<dbReference type="Gene3D" id="3.40.50.150">
    <property type="entry name" value="Vaccinia Virus protein VP39"/>
    <property type="match status" value="1"/>
</dbReference>
<accession>A0A553NP51</accession>
<protein>
    <submittedName>
        <fullName evidence="1">Uncharacterized protein</fullName>
    </submittedName>
</protein>